<keyword evidence="3" id="KW-1185">Reference proteome</keyword>
<reference evidence="3" key="1">
    <citation type="journal article" date="2014" name="Proc. Natl. Acad. Sci. U.S.A.">
        <title>Extensive sampling of basidiomycete genomes demonstrates inadequacy of the white-rot/brown-rot paradigm for wood decay fungi.</title>
        <authorList>
            <person name="Riley R."/>
            <person name="Salamov A.A."/>
            <person name="Brown D.W."/>
            <person name="Nagy L.G."/>
            <person name="Floudas D."/>
            <person name="Held B.W."/>
            <person name="Levasseur A."/>
            <person name="Lombard V."/>
            <person name="Morin E."/>
            <person name="Otillar R."/>
            <person name="Lindquist E.A."/>
            <person name="Sun H."/>
            <person name="LaButti K.M."/>
            <person name="Schmutz J."/>
            <person name="Jabbour D."/>
            <person name="Luo H."/>
            <person name="Baker S.E."/>
            <person name="Pisabarro A.G."/>
            <person name="Walton J.D."/>
            <person name="Blanchette R.A."/>
            <person name="Henrissat B."/>
            <person name="Martin F."/>
            <person name="Cullen D."/>
            <person name="Hibbett D.S."/>
            <person name="Grigoriev I.V."/>
        </authorList>
    </citation>
    <scope>NUCLEOTIDE SEQUENCE [LARGE SCALE GENOMIC DNA]</scope>
    <source>
        <strain evidence="3">CBS 339.88</strain>
    </source>
</reference>
<name>A0A067TYM9_GALM3</name>
<feature type="signal peptide" evidence="1">
    <location>
        <begin position="1"/>
        <end position="20"/>
    </location>
</feature>
<gene>
    <name evidence="2" type="ORF">GALMADRAFT_151166</name>
</gene>
<dbReference type="OrthoDB" id="3067737at2759"/>
<dbReference type="InterPro" id="IPR024079">
    <property type="entry name" value="MetalloPept_cat_dom_sf"/>
</dbReference>
<dbReference type="Gene3D" id="3.40.390.10">
    <property type="entry name" value="Collagenase (Catalytic Domain)"/>
    <property type="match status" value="1"/>
</dbReference>
<evidence type="ECO:0008006" key="4">
    <source>
        <dbReference type="Google" id="ProtNLM"/>
    </source>
</evidence>
<dbReference type="Proteomes" id="UP000027222">
    <property type="component" value="Unassembled WGS sequence"/>
</dbReference>
<keyword evidence="1" id="KW-0732">Signal</keyword>
<feature type="chain" id="PRO_5001647383" description="Lysine-specific metallo-endopeptidase domain-containing protein" evidence="1">
    <location>
        <begin position="21"/>
        <end position="230"/>
    </location>
</feature>
<evidence type="ECO:0000256" key="1">
    <source>
        <dbReference type="SAM" id="SignalP"/>
    </source>
</evidence>
<accession>A0A067TYM9</accession>
<evidence type="ECO:0000313" key="2">
    <source>
        <dbReference type="EMBL" id="KDR84163.1"/>
    </source>
</evidence>
<protein>
    <recommendedName>
        <fullName evidence="4">Lysine-specific metallo-endopeptidase domain-containing protein</fullName>
    </recommendedName>
</protein>
<dbReference type="EMBL" id="KL142368">
    <property type="protein sequence ID" value="KDR84163.1"/>
    <property type="molecule type" value="Genomic_DNA"/>
</dbReference>
<dbReference type="HOGENOM" id="CLU_1204845_0_0_1"/>
<dbReference type="AlphaFoldDB" id="A0A067TYM9"/>
<evidence type="ECO:0000313" key="3">
    <source>
        <dbReference type="Proteomes" id="UP000027222"/>
    </source>
</evidence>
<organism evidence="2 3">
    <name type="scientific">Galerina marginata (strain CBS 339.88)</name>
    <dbReference type="NCBI Taxonomy" id="685588"/>
    <lineage>
        <taxon>Eukaryota</taxon>
        <taxon>Fungi</taxon>
        <taxon>Dikarya</taxon>
        <taxon>Basidiomycota</taxon>
        <taxon>Agaricomycotina</taxon>
        <taxon>Agaricomycetes</taxon>
        <taxon>Agaricomycetidae</taxon>
        <taxon>Agaricales</taxon>
        <taxon>Agaricineae</taxon>
        <taxon>Strophariaceae</taxon>
        <taxon>Galerina</taxon>
    </lineage>
</organism>
<proteinExistence type="predicted"/>
<dbReference type="GO" id="GO:0008237">
    <property type="term" value="F:metallopeptidase activity"/>
    <property type="evidence" value="ECO:0007669"/>
    <property type="project" value="InterPro"/>
</dbReference>
<sequence length="230" mass="25482">MRVVSTSLFILLVLISNGCSAPIPGDLIIDSFGDHEPEDEAILQEANHEANDQYIHMLRVLDHPEDASHKRIITKSFGPEPELGEIRKNVKLLISEDLKVGDVRLPEGFNPGVLGYMIPGVNTLHFTHEFYSDLSKKGRAGTVIHEATHALFGSKDYFTRDTGPKGIQPISKADAKHVPHHVGYLHADFDMLKNKASGVMHKNADSYLAFGHYAKYGPDAEIKHEKPDAI</sequence>